<protein>
    <recommendedName>
        <fullName evidence="4">DUF4190 domain-containing protein</fullName>
    </recommendedName>
</protein>
<dbReference type="RefSeq" id="WP_251607787.1">
    <property type="nucleotide sequence ID" value="NZ_JAMQJY010000001.1"/>
</dbReference>
<dbReference type="EMBL" id="JAMQJY010000001">
    <property type="protein sequence ID" value="MCM2676106.1"/>
    <property type="molecule type" value="Genomic_DNA"/>
</dbReference>
<gene>
    <name evidence="2" type="ORF">NDM98_11755</name>
</gene>
<reference evidence="2" key="1">
    <citation type="submission" date="2022-06" db="EMBL/GenBank/DDBJ databases">
        <title>Alkalicoccobacillus porphyridii sp. nov., isolated from a marine red alga, Porphyridium purpureum and reclassification of Shouchella plakortidis and Shouchella gibsonii as Alkalicoccobacillus plakortidis comb. nov. and Alkalicoccobacillus gibsonii comb. nov.</title>
        <authorList>
            <person name="Kim K.H."/>
            <person name="Lee J.K."/>
            <person name="Han D.M."/>
            <person name="Baek J.H."/>
            <person name="Jeon C.O."/>
        </authorList>
    </citation>
    <scope>NUCLEOTIDE SEQUENCE</scope>
    <source>
        <strain evidence="2">DSM 19153</strain>
    </source>
</reference>
<sequence>MTTQSTTNQQGTAVGALILAILGLFIPVLGIVTAIIGLVMIAKVTAPEQSGLKTATKVIAWISIVLQLVYTVLIVGGFLSYYMFVETVTVEEI</sequence>
<organism evidence="2 3">
    <name type="scientific">Alkalicoccobacillus plakortidis</name>
    <dbReference type="NCBI Taxonomy" id="444060"/>
    <lineage>
        <taxon>Bacteria</taxon>
        <taxon>Bacillati</taxon>
        <taxon>Bacillota</taxon>
        <taxon>Bacilli</taxon>
        <taxon>Bacillales</taxon>
        <taxon>Bacillaceae</taxon>
        <taxon>Alkalicoccobacillus</taxon>
    </lineage>
</organism>
<keyword evidence="1" id="KW-1133">Transmembrane helix</keyword>
<proteinExistence type="predicted"/>
<accession>A0ABT0XJP3</accession>
<name>A0ABT0XJP3_9BACI</name>
<dbReference type="Proteomes" id="UP001203665">
    <property type="component" value="Unassembled WGS sequence"/>
</dbReference>
<comment type="caution">
    <text evidence="2">The sequence shown here is derived from an EMBL/GenBank/DDBJ whole genome shotgun (WGS) entry which is preliminary data.</text>
</comment>
<keyword evidence="1" id="KW-0812">Transmembrane</keyword>
<feature type="transmembrane region" description="Helical" evidence="1">
    <location>
        <begin position="13"/>
        <end position="46"/>
    </location>
</feature>
<feature type="transmembrane region" description="Helical" evidence="1">
    <location>
        <begin position="58"/>
        <end position="84"/>
    </location>
</feature>
<evidence type="ECO:0008006" key="4">
    <source>
        <dbReference type="Google" id="ProtNLM"/>
    </source>
</evidence>
<evidence type="ECO:0000313" key="2">
    <source>
        <dbReference type="EMBL" id="MCM2676106.1"/>
    </source>
</evidence>
<evidence type="ECO:0000256" key="1">
    <source>
        <dbReference type="SAM" id="Phobius"/>
    </source>
</evidence>
<evidence type="ECO:0000313" key="3">
    <source>
        <dbReference type="Proteomes" id="UP001203665"/>
    </source>
</evidence>
<keyword evidence="1" id="KW-0472">Membrane</keyword>
<keyword evidence="3" id="KW-1185">Reference proteome</keyword>